<dbReference type="Pfam" id="PF16074">
    <property type="entry name" value="PilW"/>
    <property type="match status" value="1"/>
</dbReference>
<sequence>MSPIAPLSVFDRCRRLTGQRGSTLIELMIGMVISLLLVGGMITLFVNNKQTYRYNEELARIQENGRFAVEFLQRNFRMVGHLGCGYMAASAEEEGYGAVFPRSSATGVTFDSANAISAYRYAAGAPGIVGSYASPANIGVPGTDVITILYASGAATTLTASVKSANSPVIRDNALDFRQGDIVIMADCISADAFRVSNVPASGNNVTLEHKVTGGANISDSLASDREYGDGTRVMRLQSQTFHLAQSSKVNRQGQALQSLYLNGNEMIEGVANMNVLYGLPAATAAPGANARTVTRYLPASAMTATDWPNVIAIQFELLLASADDNAVSAPMPITFNGVTTTAADRRMYSTVSTTIALRNRF</sequence>
<evidence type="ECO:0000313" key="2">
    <source>
        <dbReference type="EMBL" id="TVO73625.1"/>
    </source>
</evidence>
<proteinExistence type="predicted"/>
<protein>
    <recommendedName>
        <fullName evidence="4">Prepilin-type N-terminal cleavage/methylation domain-containing protein</fullName>
    </recommendedName>
</protein>
<keyword evidence="1" id="KW-0812">Transmembrane</keyword>
<reference evidence="2 3" key="1">
    <citation type="submission" date="2019-07" db="EMBL/GenBank/DDBJ databases">
        <title>The pathways for chlorine oxyanion respiration interact through the shared metabolite chlorate.</title>
        <authorList>
            <person name="Barnum T.P."/>
            <person name="Cheng Y."/>
            <person name="Hill K.A."/>
            <person name="Lucas L.N."/>
            <person name="Carlson H.K."/>
            <person name="Coates J.D."/>
        </authorList>
    </citation>
    <scope>NUCLEOTIDE SEQUENCE [LARGE SCALE GENOMIC DNA]</scope>
    <source>
        <strain evidence="2 3">SFB-1</strain>
    </source>
</reference>
<dbReference type="Proteomes" id="UP000318349">
    <property type="component" value="Unassembled WGS sequence"/>
</dbReference>
<dbReference type="InterPro" id="IPR012902">
    <property type="entry name" value="N_methyl_site"/>
</dbReference>
<evidence type="ECO:0000313" key="3">
    <source>
        <dbReference type="Proteomes" id="UP000318349"/>
    </source>
</evidence>
<evidence type="ECO:0008006" key="4">
    <source>
        <dbReference type="Google" id="ProtNLM"/>
    </source>
</evidence>
<gene>
    <name evidence="2" type="ORF">FHP89_16465</name>
</gene>
<dbReference type="GO" id="GO:0043683">
    <property type="term" value="P:type IV pilus assembly"/>
    <property type="evidence" value="ECO:0007669"/>
    <property type="project" value="InterPro"/>
</dbReference>
<dbReference type="Pfam" id="PF07963">
    <property type="entry name" value="N_methyl"/>
    <property type="match status" value="1"/>
</dbReference>
<dbReference type="EMBL" id="VMNI01000017">
    <property type="protein sequence ID" value="TVO73625.1"/>
    <property type="molecule type" value="Genomic_DNA"/>
</dbReference>
<comment type="caution">
    <text evidence="2">The sequence shown here is derived from an EMBL/GenBank/DDBJ whole genome shotgun (WGS) entry which is preliminary data.</text>
</comment>
<accession>A0A557RD87</accession>
<dbReference type="AlphaFoldDB" id="A0A557RD87"/>
<name>A0A557RD87_9RHOO</name>
<organism evidence="2 3">
    <name type="scientific">Denitromonas halophila</name>
    <dbReference type="NCBI Taxonomy" id="1629404"/>
    <lineage>
        <taxon>Bacteria</taxon>
        <taxon>Pseudomonadati</taxon>
        <taxon>Pseudomonadota</taxon>
        <taxon>Betaproteobacteria</taxon>
        <taxon>Rhodocyclales</taxon>
        <taxon>Zoogloeaceae</taxon>
        <taxon>Denitromonas</taxon>
    </lineage>
</organism>
<feature type="transmembrane region" description="Helical" evidence="1">
    <location>
        <begin position="24"/>
        <end position="46"/>
    </location>
</feature>
<keyword evidence="1" id="KW-1133">Transmembrane helix</keyword>
<keyword evidence="1" id="KW-0472">Membrane</keyword>
<dbReference type="InterPro" id="IPR032092">
    <property type="entry name" value="PilW"/>
</dbReference>
<evidence type="ECO:0000256" key="1">
    <source>
        <dbReference type="SAM" id="Phobius"/>
    </source>
</evidence>